<accession>A0A1V4I2T9</accession>
<evidence type="ECO:0000313" key="2">
    <source>
        <dbReference type="Proteomes" id="UP000189940"/>
    </source>
</evidence>
<organism evidence="1 2">
    <name type="scientific">Nitrobacter vulgaris</name>
    <dbReference type="NCBI Taxonomy" id="29421"/>
    <lineage>
        <taxon>Bacteria</taxon>
        <taxon>Pseudomonadati</taxon>
        <taxon>Pseudomonadota</taxon>
        <taxon>Alphaproteobacteria</taxon>
        <taxon>Hyphomicrobiales</taxon>
        <taxon>Nitrobacteraceae</taxon>
        <taxon>Nitrobacter</taxon>
    </lineage>
</organism>
<sequence>MNYANDNSPRTPAEHRAMVAEQSTTGERTYQSGSWPQGNRLHKAGNIRLLGGLASWQLLNSMPRLAAANDNQSVNAACTEITERDVVDADTIMAAVEAEKKEPGKHYREDTQEIFVVSKRDEEGQPIKGEWRSIAGVSFSSRRHSGAKPDWSVDDVSEEDKRLHAIDCERIREKLGAAVCTLLDLAASGATTTEIADSLSVSRAKAEKYVDAVIEKYLSVAA</sequence>
<dbReference type="OrthoDB" id="8216596at2"/>
<dbReference type="EMBL" id="MWPQ01000004">
    <property type="protein sequence ID" value="OPH84434.1"/>
    <property type="molecule type" value="Genomic_DNA"/>
</dbReference>
<dbReference type="STRING" id="29421.B2M20_01455"/>
<dbReference type="AlphaFoldDB" id="A0A1V4I2T9"/>
<reference evidence="1 2" key="1">
    <citation type="submission" date="2017-02" db="EMBL/GenBank/DDBJ databases">
        <title>Genome sequence of the nitrite-oxidizing bacterium Nitrobacter vulgaris strain Ab1.</title>
        <authorList>
            <person name="Mellbye B.L."/>
            <person name="Davis E.W."/>
            <person name="Spieck E."/>
            <person name="Chang J.H."/>
            <person name="Bottomley P.J."/>
            <person name="Sayavedra-Soto L.A."/>
        </authorList>
    </citation>
    <scope>NUCLEOTIDE SEQUENCE [LARGE SCALE GENOMIC DNA]</scope>
    <source>
        <strain evidence="1 2">Ab1</strain>
    </source>
</reference>
<proteinExistence type="predicted"/>
<name>A0A1V4I2T9_NITVU</name>
<dbReference type="RefSeq" id="WP_079445329.1">
    <property type="nucleotide sequence ID" value="NZ_MWPQ01000004.1"/>
</dbReference>
<comment type="caution">
    <text evidence="1">The sequence shown here is derived from an EMBL/GenBank/DDBJ whole genome shotgun (WGS) entry which is preliminary data.</text>
</comment>
<evidence type="ECO:0000313" key="1">
    <source>
        <dbReference type="EMBL" id="OPH84434.1"/>
    </source>
</evidence>
<gene>
    <name evidence="1" type="ORF">B2M20_01455</name>
</gene>
<protein>
    <submittedName>
        <fullName evidence="1">Uncharacterized protein</fullName>
    </submittedName>
</protein>
<keyword evidence="2" id="KW-1185">Reference proteome</keyword>
<dbReference type="Proteomes" id="UP000189940">
    <property type="component" value="Unassembled WGS sequence"/>
</dbReference>